<dbReference type="RefSeq" id="WP_116272287.1">
    <property type="nucleotide sequence ID" value="NZ_KZ859521.1"/>
</dbReference>
<sequence>MTPPGQSKSIGVFAPYVWKGINCHLPVFRTYTSLEDNCDKSLLFLQDKIDFWDPYPLELSNDGILKFLE</sequence>
<accession>A0A3E1BWC6</accession>
<evidence type="ECO:0000313" key="2">
    <source>
        <dbReference type="Proteomes" id="UP000256748"/>
    </source>
</evidence>
<comment type="caution">
    <text evidence="1">The sequence shown here is derived from an EMBL/GenBank/DDBJ whole genome shotgun (WGS) entry which is preliminary data.</text>
</comment>
<reference evidence="1 2" key="1">
    <citation type="submission" date="2017-03" db="EMBL/GenBank/DDBJ databases">
        <title>Genome analysis of Rhizobial strains effectives or ineffectives for nitrogen fixation isolated from bean seeds.</title>
        <authorList>
            <person name="Peralta H."/>
            <person name="Aguilar-Vera A."/>
            <person name="Mora Y."/>
            <person name="Vargas-Lagunas C."/>
            <person name="Girard L."/>
            <person name="Mora J."/>
        </authorList>
    </citation>
    <scope>NUCLEOTIDE SEQUENCE [LARGE SCALE GENOMIC DNA]</scope>
    <source>
        <strain evidence="1 2">CCGM5</strain>
    </source>
</reference>
<proteinExistence type="predicted"/>
<protein>
    <submittedName>
        <fullName evidence="1">Uncharacterized protein</fullName>
    </submittedName>
</protein>
<gene>
    <name evidence="1" type="ORF">B5K10_03040</name>
</gene>
<dbReference type="AlphaFoldDB" id="A0A3E1BWC6"/>
<organism evidence="1 2">
    <name type="scientific">Rhizobium leguminosarum bv. trifolii</name>
    <dbReference type="NCBI Taxonomy" id="386"/>
    <lineage>
        <taxon>Bacteria</taxon>
        <taxon>Pseudomonadati</taxon>
        <taxon>Pseudomonadota</taxon>
        <taxon>Alphaproteobacteria</taxon>
        <taxon>Hyphomicrobiales</taxon>
        <taxon>Rhizobiaceae</taxon>
        <taxon>Rhizobium/Agrobacterium group</taxon>
        <taxon>Rhizobium</taxon>
    </lineage>
</organism>
<name>A0A3E1BWC6_RHILT</name>
<dbReference type="EMBL" id="NAOO01000004">
    <property type="protein sequence ID" value="RFB99517.1"/>
    <property type="molecule type" value="Genomic_DNA"/>
</dbReference>
<evidence type="ECO:0000313" key="1">
    <source>
        <dbReference type="EMBL" id="RFB99517.1"/>
    </source>
</evidence>
<dbReference type="Proteomes" id="UP000256748">
    <property type="component" value="Unassembled WGS sequence"/>
</dbReference>